<evidence type="ECO:0000313" key="9">
    <source>
        <dbReference type="Proteomes" id="UP000663828"/>
    </source>
</evidence>
<evidence type="ECO:0000256" key="4">
    <source>
        <dbReference type="ARBA" id="ARBA00023242"/>
    </source>
</evidence>
<evidence type="ECO:0000256" key="6">
    <source>
        <dbReference type="SAM" id="Coils"/>
    </source>
</evidence>
<keyword evidence="9" id="KW-1185">Reference proteome</keyword>
<evidence type="ECO:0000313" key="8">
    <source>
        <dbReference type="EMBL" id="CAF1672275.1"/>
    </source>
</evidence>
<dbReference type="InterPro" id="IPR045056">
    <property type="entry name" value="Nop56/Nop58"/>
</dbReference>
<reference evidence="8" key="1">
    <citation type="submission" date="2021-02" db="EMBL/GenBank/DDBJ databases">
        <authorList>
            <person name="Nowell W R."/>
        </authorList>
    </citation>
    <scope>NUCLEOTIDE SEQUENCE</scope>
</reference>
<feature type="domain" description="Nop" evidence="7">
    <location>
        <begin position="4"/>
        <end position="122"/>
    </location>
</feature>
<dbReference type="SUPFAM" id="SSF89124">
    <property type="entry name" value="Nop domain"/>
    <property type="match status" value="1"/>
</dbReference>
<comment type="similarity">
    <text evidence="2">Belongs to the NOP5/NOP56 family.</text>
</comment>
<accession>A0A816GC45</accession>
<evidence type="ECO:0000256" key="3">
    <source>
        <dbReference type="ARBA" id="ARBA00022517"/>
    </source>
</evidence>
<dbReference type="PANTHER" id="PTHR10894:SF0">
    <property type="entry name" value="NUCLEOLAR PROTEIN 56"/>
    <property type="match status" value="1"/>
</dbReference>
<organism evidence="8 9">
    <name type="scientific">Adineta ricciae</name>
    <name type="common">Rotifer</name>
    <dbReference type="NCBI Taxonomy" id="249248"/>
    <lineage>
        <taxon>Eukaryota</taxon>
        <taxon>Metazoa</taxon>
        <taxon>Spiralia</taxon>
        <taxon>Gnathifera</taxon>
        <taxon>Rotifera</taxon>
        <taxon>Eurotatoria</taxon>
        <taxon>Bdelloidea</taxon>
        <taxon>Adinetida</taxon>
        <taxon>Adinetidae</taxon>
        <taxon>Adineta</taxon>
    </lineage>
</organism>
<dbReference type="EMBL" id="CAJNOR010013248">
    <property type="protein sequence ID" value="CAF1672275.1"/>
    <property type="molecule type" value="Genomic_DNA"/>
</dbReference>
<dbReference type="Proteomes" id="UP000663828">
    <property type="component" value="Unassembled WGS sequence"/>
</dbReference>
<dbReference type="InterPro" id="IPR002687">
    <property type="entry name" value="Nop_dom"/>
</dbReference>
<dbReference type="Gene3D" id="1.10.246.90">
    <property type="entry name" value="Nop domain"/>
    <property type="match status" value="1"/>
</dbReference>
<dbReference type="FunFam" id="1.10.246.90:FF:000001">
    <property type="entry name" value="Nucleolar protein 56"/>
    <property type="match status" value="1"/>
</dbReference>
<evidence type="ECO:0000259" key="7">
    <source>
        <dbReference type="PROSITE" id="PS51358"/>
    </source>
</evidence>
<dbReference type="AlphaFoldDB" id="A0A816GC45"/>
<dbReference type="GO" id="GO:0042254">
    <property type="term" value="P:ribosome biogenesis"/>
    <property type="evidence" value="ECO:0007669"/>
    <property type="project" value="UniProtKB-KW"/>
</dbReference>
<protein>
    <recommendedName>
        <fullName evidence="5">Nucleolar protein 56</fullName>
    </recommendedName>
</protein>
<feature type="coiled-coil region" evidence="6">
    <location>
        <begin position="135"/>
        <end position="170"/>
    </location>
</feature>
<keyword evidence="4" id="KW-0539">Nucleus</keyword>
<dbReference type="InterPro" id="IPR042239">
    <property type="entry name" value="Nop_C"/>
</dbReference>
<keyword evidence="3" id="KW-0690">Ribosome biogenesis</keyword>
<dbReference type="InterPro" id="IPR036070">
    <property type="entry name" value="Nop_dom_sf"/>
</dbReference>
<dbReference type="GO" id="GO:0031428">
    <property type="term" value="C:box C/D methylation guide snoRNP complex"/>
    <property type="evidence" value="ECO:0007669"/>
    <property type="project" value="InterPro"/>
</dbReference>
<evidence type="ECO:0000256" key="5">
    <source>
        <dbReference type="ARBA" id="ARBA00040742"/>
    </source>
</evidence>
<evidence type="ECO:0000256" key="2">
    <source>
        <dbReference type="ARBA" id="ARBA00009211"/>
    </source>
</evidence>
<dbReference type="GO" id="GO:0032040">
    <property type="term" value="C:small-subunit processome"/>
    <property type="evidence" value="ECO:0007669"/>
    <property type="project" value="InterPro"/>
</dbReference>
<evidence type="ECO:0000256" key="1">
    <source>
        <dbReference type="ARBA" id="ARBA00004604"/>
    </source>
</evidence>
<comment type="subcellular location">
    <subcellularLocation>
        <location evidence="1">Nucleus</location>
        <location evidence="1">Nucleolus</location>
    </subcellularLocation>
</comment>
<name>A0A816GC45_ADIRI</name>
<dbReference type="Pfam" id="PF01798">
    <property type="entry name" value="Nop"/>
    <property type="match status" value="1"/>
</dbReference>
<proteinExistence type="inferred from homology"/>
<gene>
    <name evidence="8" type="ORF">XAT740_LOCUS58916</name>
</gene>
<sequence>MGQVAPNLAMLIGEQVGARLIAHAGSLTNLAKYPASTIQILGAEKALFRALKTKGNTPKYGLIYHSSHIGKANTQNKGRISRYLANKCAIASRIDCFSDIPTAVFGDHLKQQVSDRLKFYDNGELPPKNVDVMKIALEEAEVEREQILVKEKKRRKKEKKRRKAAEAAAAAAAELAE</sequence>
<dbReference type="GO" id="GO:0030515">
    <property type="term" value="F:snoRNA binding"/>
    <property type="evidence" value="ECO:0007669"/>
    <property type="project" value="InterPro"/>
</dbReference>
<comment type="caution">
    <text evidence="8">The sequence shown here is derived from an EMBL/GenBank/DDBJ whole genome shotgun (WGS) entry which is preliminary data.</text>
</comment>
<keyword evidence="6" id="KW-0175">Coiled coil</keyword>
<dbReference type="PANTHER" id="PTHR10894">
    <property type="entry name" value="NUCLEOLAR PROTEIN 5 NUCLEOLAR PROTEIN NOP5 NOP58"/>
    <property type="match status" value="1"/>
</dbReference>
<dbReference type="PROSITE" id="PS51358">
    <property type="entry name" value="NOP"/>
    <property type="match status" value="1"/>
</dbReference>